<keyword evidence="2" id="KW-1185">Reference proteome</keyword>
<organism evidence="1 2">
    <name type="scientific">Sodiomyces alkalinus (strain CBS 110278 / VKM F-3762 / F11)</name>
    <name type="common">Alkaliphilic filamentous fungus</name>
    <dbReference type="NCBI Taxonomy" id="1314773"/>
    <lineage>
        <taxon>Eukaryota</taxon>
        <taxon>Fungi</taxon>
        <taxon>Dikarya</taxon>
        <taxon>Ascomycota</taxon>
        <taxon>Pezizomycotina</taxon>
        <taxon>Sordariomycetes</taxon>
        <taxon>Hypocreomycetidae</taxon>
        <taxon>Glomerellales</taxon>
        <taxon>Plectosphaerellaceae</taxon>
        <taxon>Sodiomyces</taxon>
    </lineage>
</organism>
<reference evidence="1 2" key="1">
    <citation type="journal article" date="2018" name="Mol. Ecol.">
        <title>The obligate alkalophilic soda-lake fungus Sodiomyces alkalinus has shifted to a protein diet.</title>
        <authorList>
            <person name="Grum-Grzhimaylo A.A."/>
            <person name="Falkoski D.L."/>
            <person name="van den Heuvel J."/>
            <person name="Valero-Jimenez C.A."/>
            <person name="Min B."/>
            <person name="Choi I.G."/>
            <person name="Lipzen A."/>
            <person name="Daum C.G."/>
            <person name="Aanen D.K."/>
            <person name="Tsang A."/>
            <person name="Henrissat B."/>
            <person name="Bilanenko E.N."/>
            <person name="de Vries R.P."/>
            <person name="van Kan J.A.L."/>
            <person name="Grigoriev I.V."/>
            <person name="Debets A.J.M."/>
        </authorList>
    </citation>
    <scope>NUCLEOTIDE SEQUENCE [LARGE SCALE GENOMIC DNA]</scope>
    <source>
        <strain evidence="1 2">F11</strain>
    </source>
</reference>
<accession>A0A3N2PQQ1</accession>
<proteinExistence type="predicted"/>
<dbReference type="Proteomes" id="UP000272025">
    <property type="component" value="Unassembled WGS sequence"/>
</dbReference>
<dbReference type="RefSeq" id="XP_028464645.1">
    <property type="nucleotide sequence ID" value="XM_028614394.1"/>
</dbReference>
<gene>
    <name evidence="1" type="ORF">SODALDRAFT_361662</name>
</gene>
<evidence type="ECO:0000313" key="1">
    <source>
        <dbReference type="EMBL" id="ROT36839.1"/>
    </source>
</evidence>
<sequence length="181" mass="19665">MRVFQGSSSVTRNTVRFSTNSTPSSIPHLIGLHFELPTTDLPIQPTSPASKEAVFRLTRQETEAHHLSARAHHRTVTRQIALFDLSAGSPYFGCLDLNTTESIPTFLRRDTGRHAAAKLSASTRTIASTISITGNTLNPPHALEIVTCQSFVTLSSPPTPSHRLCAPATVLKPPCFDCVHI</sequence>
<protein>
    <submittedName>
        <fullName evidence="1">Uncharacterized protein</fullName>
    </submittedName>
</protein>
<name>A0A3N2PQQ1_SODAK</name>
<dbReference type="EMBL" id="ML119058">
    <property type="protein sequence ID" value="ROT36839.1"/>
    <property type="molecule type" value="Genomic_DNA"/>
</dbReference>
<dbReference type="GeneID" id="39582872"/>
<evidence type="ECO:0000313" key="2">
    <source>
        <dbReference type="Proteomes" id="UP000272025"/>
    </source>
</evidence>
<dbReference type="AlphaFoldDB" id="A0A3N2PQQ1"/>